<evidence type="ECO:0000313" key="4">
    <source>
        <dbReference type="Proteomes" id="UP000218281"/>
    </source>
</evidence>
<proteinExistence type="predicted"/>
<protein>
    <submittedName>
        <fullName evidence="1">Uncharacterized protein</fullName>
    </submittedName>
</protein>
<evidence type="ECO:0000313" key="1">
    <source>
        <dbReference type="EMBL" id="PAJ69430.1"/>
    </source>
</evidence>
<reference evidence="1 3" key="2">
    <citation type="submission" date="2017-08" db="EMBL/GenBank/DDBJ databases">
        <authorList>
            <person name="de Groot N.N."/>
        </authorList>
    </citation>
    <scope>NUCLEOTIDE SEQUENCE [LARGE SCALE GENOMIC DNA]</scope>
    <source>
        <strain evidence="1 3">NBT06-6</strain>
    </source>
</reference>
<dbReference type="RefSeq" id="WP_095277668.1">
    <property type="nucleotide sequence ID" value="NZ_CP047655.1"/>
</dbReference>
<name>A0A269PEH0_9CORY</name>
<dbReference type="AlphaFoldDB" id="A0A269PEH0"/>
<gene>
    <name evidence="1" type="ORF">CIG21_07575</name>
    <name evidence="2" type="ORF">CKJ81_11300</name>
</gene>
<comment type="caution">
    <text evidence="1">The sequence shown here is derived from an EMBL/GenBank/DDBJ whole genome shotgun (WGS) entry which is preliminary data.</text>
</comment>
<evidence type="ECO:0000313" key="2">
    <source>
        <dbReference type="EMBL" id="PAT05091.1"/>
    </source>
</evidence>
<accession>A0A269PEH0</accession>
<organism evidence="1 3">
    <name type="scientific">Corynebacterium hadale</name>
    <dbReference type="NCBI Taxonomy" id="2026255"/>
    <lineage>
        <taxon>Bacteria</taxon>
        <taxon>Bacillati</taxon>
        <taxon>Actinomycetota</taxon>
        <taxon>Actinomycetes</taxon>
        <taxon>Mycobacteriales</taxon>
        <taxon>Corynebacteriaceae</taxon>
        <taxon>Corynebacterium</taxon>
    </lineage>
</organism>
<dbReference type="EMBL" id="NSGO01000012">
    <property type="protein sequence ID" value="PAT05091.1"/>
    <property type="molecule type" value="Genomic_DNA"/>
</dbReference>
<evidence type="ECO:0000313" key="3">
    <source>
        <dbReference type="Proteomes" id="UP000215771"/>
    </source>
</evidence>
<dbReference type="Proteomes" id="UP000215771">
    <property type="component" value="Unassembled WGS sequence"/>
</dbReference>
<dbReference type="EMBL" id="NQMQ01000014">
    <property type="protein sequence ID" value="PAJ69430.1"/>
    <property type="molecule type" value="Genomic_DNA"/>
</dbReference>
<reference evidence="2 4" key="1">
    <citation type="submission" date="2017-08" db="EMBL/GenBank/DDBJ databases">
        <title>Whole genome sequences of 6 clinical strains closest to Corynebacterium imitans.</title>
        <authorList>
            <person name="Bernier A.-M."/>
            <person name="Burdz T."/>
            <person name="Bernard K."/>
        </authorList>
    </citation>
    <scope>NUCLEOTIDE SEQUENCE [LARGE SCALE GENOMIC DNA]</scope>
    <source>
        <strain evidence="2 4">NML93-0607</strain>
    </source>
</reference>
<keyword evidence="4" id="KW-1185">Reference proteome</keyword>
<sequence>MNVFELDATYVRSHTDALRNDAASLSPLSELPIPATGPLANFARATAGAIRCSNGKAEELQEAARRIAGNMDLTLQAAHCVDEATGLTLEGAL</sequence>
<dbReference type="Proteomes" id="UP000218281">
    <property type="component" value="Unassembled WGS sequence"/>
</dbReference>